<evidence type="ECO:0000313" key="6">
    <source>
        <dbReference type="EMBL" id="MBC6996378.1"/>
    </source>
</evidence>
<dbReference type="InterPro" id="IPR042092">
    <property type="entry name" value="PsdUridine_s_RsuA/RluB/E/F_cat"/>
</dbReference>
<dbReference type="Gene3D" id="3.30.70.1560">
    <property type="entry name" value="Alpha-L RNA-binding motif"/>
    <property type="match status" value="1"/>
</dbReference>
<keyword evidence="7" id="KW-1185">Reference proteome</keyword>
<dbReference type="GO" id="GO:0003723">
    <property type="term" value="F:RNA binding"/>
    <property type="evidence" value="ECO:0007669"/>
    <property type="project" value="UniProtKB-KW"/>
</dbReference>
<dbReference type="PROSITE" id="PS01149">
    <property type="entry name" value="PSI_RSU"/>
    <property type="match status" value="1"/>
</dbReference>
<dbReference type="PROSITE" id="PS50889">
    <property type="entry name" value="S4"/>
    <property type="match status" value="1"/>
</dbReference>
<dbReference type="CDD" id="cd00165">
    <property type="entry name" value="S4"/>
    <property type="match status" value="1"/>
</dbReference>
<dbReference type="PANTHER" id="PTHR47683:SF2">
    <property type="entry name" value="RNA-BINDING S4 DOMAIN-CONTAINING PROTEIN"/>
    <property type="match status" value="1"/>
</dbReference>
<gene>
    <name evidence="6" type="ORF">H9S92_19560</name>
</gene>
<keyword evidence="3" id="KW-0694">RNA-binding</keyword>
<feature type="domain" description="RNA-binding S4" evidence="5">
    <location>
        <begin position="7"/>
        <end position="65"/>
    </location>
</feature>
<dbReference type="InterPro" id="IPR050343">
    <property type="entry name" value="RsuA_PseudoU_synthase"/>
</dbReference>
<keyword evidence="2 4" id="KW-0413">Isomerase</keyword>
<dbReference type="EC" id="5.4.99.-" evidence="4"/>
<comment type="similarity">
    <text evidence="1 4">Belongs to the pseudouridine synthase RsuA family.</text>
</comment>
<reference evidence="6" key="1">
    <citation type="submission" date="2020-08" db="EMBL/GenBank/DDBJ databases">
        <title>Lewinella bacteria from marine environments.</title>
        <authorList>
            <person name="Zhong Y."/>
        </authorList>
    </citation>
    <scope>NUCLEOTIDE SEQUENCE</scope>
    <source>
        <strain evidence="6">KCTC 42187</strain>
    </source>
</reference>
<sequence length="234" mass="26351">MTNDASVSINKFIAGTGYCSRREADKLLDAGRIQLNGVVARRGNRVSEGDTVLLDGKPLAEPPRTRYLALHKPAGITCTTDRRDKSNIIDYLNYPERIFPVGRLDKASTGLLLLTNDGDIVNKILRVENAHEKEYIVTVDKPINREFLRQMAAGVPILGTVTNPCTIEKLGPQRFRIFLTQGLNRQIRRMCEALGYEVRTLKRVRIMNVRLDDQPVGGLRELREDELEVLLALL</sequence>
<dbReference type="SUPFAM" id="SSF55120">
    <property type="entry name" value="Pseudouridine synthase"/>
    <property type="match status" value="1"/>
</dbReference>
<dbReference type="Gene3D" id="3.10.290.10">
    <property type="entry name" value="RNA-binding S4 domain"/>
    <property type="match status" value="1"/>
</dbReference>
<dbReference type="SMART" id="SM00363">
    <property type="entry name" value="S4"/>
    <property type="match status" value="1"/>
</dbReference>
<dbReference type="InterPro" id="IPR000748">
    <property type="entry name" value="PsdUridine_synth_RsuA/RluB/E/F"/>
</dbReference>
<dbReference type="PANTHER" id="PTHR47683">
    <property type="entry name" value="PSEUDOURIDINE SYNTHASE FAMILY PROTEIN-RELATED"/>
    <property type="match status" value="1"/>
</dbReference>
<dbReference type="Pfam" id="PF01479">
    <property type="entry name" value="S4"/>
    <property type="match status" value="1"/>
</dbReference>
<accession>A0A923PRY4</accession>
<dbReference type="InterPro" id="IPR036986">
    <property type="entry name" value="S4_RNA-bd_sf"/>
</dbReference>
<dbReference type="Gene3D" id="3.30.70.580">
    <property type="entry name" value="Pseudouridine synthase I, catalytic domain, N-terminal subdomain"/>
    <property type="match status" value="1"/>
</dbReference>
<evidence type="ECO:0000256" key="1">
    <source>
        <dbReference type="ARBA" id="ARBA00008348"/>
    </source>
</evidence>
<dbReference type="Proteomes" id="UP000650081">
    <property type="component" value="Unassembled WGS sequence"/>
</dbReference>
<dbReference type="GO" id="GO:0000455">
    <property type="term" value="P:enzyme-directed rRNA pseudouridine synthesis"/>
    <property type="evidence" value="ECO:0007669"/>
    <property type="project" value="UniProtKB-ARBA"/>
</dbReference>
<evidence type="ECO:0000256" key="2">
    <source>
        <dbReference type="ARBA" id="ARBA00023235"/>
    </source>
</evidence>
<dbReference type="EMBL" id="JACSIT010000152">
    <property type="protein sequence ID" value="MBC6996378.1"/>
    <property type="molecule type" value="Genomic_DNA"/>
</dbReference>
<dbReference type="CDD" id="cd02554">
    <property type="entry name" value="PseudoU_synth_RluF"/>
    <property type="match status" value="1"/>
</dbReference>
<dbReference type="AlphaFoldDB" id="A0A923PRY4"/>
<comment type="caution">
    <text evidence="6">The sequence shown here is derived from an EMBL/GenBank/DDBJ whole genome shotgun (WGS) entry which is preliminary data.</text>
</comment>
<dbReference type="InterPro" id="IPR006145">
    <property type="entry name" value="PsdUridine_synth_RsuA/RluA"/>
</dbReference>
<dbReference type="Pfam" id="PF00849">
    <property type="entry name" value="PseudoU_synth_2"/>
    <property type="match status" value="1"/>
</dbReference>
<proteinExistence type="inferred from homology"/>
<dbReference type="InterPro" id="IPR020094">
    <property type="entry name" value="TruA/RsuA/RluB/E/F_N"/>
</dbReference>
<evidence type="ECO:0000256" key="4">
    <source>
        <dbReference type="RuleBase" id="RU003887"/>
    </source>
</evidence>
<dbReference type="GO" id="GO:0120159">
    <property type="term" value="F:rRNA pseudouridine synthase activity"/>
    <property type="evidence" value="ECO:0007669"/>
    <property type="project" value="UniProtKB-ARBA"/>
</dbReference>
<organism evidence="6 7">
    <name type="scientific">Neolewinella lacunae</name>
    <dbReference type="NCBI Taxonomy" id="1517758"/>
    <lineage>
        <taxon>Bacteria</taxon>
        <taxon>Pseudomonadati</taxon>
        <taxon>Bacteroidota</taxon>
        <taxon>Saprospiria</taxon>
        <taxon>Saprospirales</taxon>
        <taxon>Lewinellaceae</taxon>
        <taxon>Neolewinella</taxon>
    </lineage>
</organism>
<evidence type="ECO:0000259" key="5">
    <source>
        <dbReference type="SMART" id="SM00363"/>
    </source>
</evidence>
<dbReference type="NCBIfam" id="TIGR00093">
    <property type="entry name" value="pseudouridine synthase"/>
    <property type="match status" value="1"/>
</dbReference>
<protein>
    <recommendedName>
        <fullName evidence="4">Pseudouridine synthase</fullName>
        <ecNumber evidence="4">5.4.99.-</ecNumber>
    </recommendedName>
</protein>
<dbReference type="InterPro" id="IPR020103">
    <property type="entry name" value="PsdUridine_synth_cat_dom_sf"/>
</dbReference>
<dbReference type="FunFam" id="3.30.70.1560:FF:000002">
    <property type="entry name" value="Pseudouridine synthase"/>
    <property type="match status" value="1"/>
</dbReference>
<dbReference type="InterPro" id="IPR018496">
    <property type="entry name" value="PsdUridine_synth_RsuA/RluB_CS"/>
</dbReference>
<dbReference type="InterPro" id="IPR002942">
    <property type="entry name" value="S4_RNA-bd"/>
</dbReference>
<evidence type="ECO:0000313" key="7">
    <source>
        <dbReference type="Proteomes" id="UP000650081"/>
    </source>
</evidence>
<dbReference type="SUPFAM" id="SSF55174">
    <property type="entry name" value="Alpha-L RNA-binding motif"/>
    <property type="match status" value="1"/>
</dbReference>
<dbReference type="RefSeq" id="WP_187468387.1">
    <property type="nucleotide sequence ID" value="NZ_JACSIT010000152.1"/>
</dbReference>
<name>A0A923PRY4_9BACT</name>
<evidence type="ECO:0000256" key="3">
    <source>
        <dbReference type="PROSITE-ProRule" id="PRU00182"/>
    </source>
</evidence>